<keyword evidence="2" id="KW-1133">Transmembrane helix</keyword>
<feature type="compositionally biased region" description="Acidic residues" evidence="1">
    <location>
        <begin position="582"/>
        <end position="592"/>
    </location>
</feature>
<evidence type="ECO:0000313" key="5">
    <source>
        <dbReference type="Proteomes" id="UP000054383"/>
    </source>
</evidence>
<feature type="region of interest" description="Disordered" evidence="1">
    <location>
        <begin position="653"/>
        <end position="676"/>
    </location>
</feature>
<dbReference type="AlphaFoldDB" id="A0A0U1MAK0"/>
<feature type="compositionally biased region" description="Polar residues" evidence="1">
    <location>
        <begin position="660"/>
        <end position="669"/>
    </location>
</feature>
<dbReference type="Pfam" id="PF14269">
    <property type="entry name" value="Arylsulfotran_2"/>
    <property type="match status" value="1"/>
</dbReference>
<dbReference type="PANTHER" id="PTHR35340">
    <property type="entry name" value="PQQ ENZYME REPEAT PROTEIN-RELATED"/>
    <property type="match status" value="1"/>
</dbReference>
<dbReference type="EMBL" id="CVMT01000013">
    <property type="protein sequence ID" value="CRG92575.1"/>
    <property type="molecule type" value="Genomic_DNA"/>
</dbReference>
<dbReference type="InterPro" id="IPR039535">
    <property type="entry name" value="ASST-like"/>
</dbReference>
<organism evidence="4 5">
    <name type="scientific">Talaromyces islandicus</name>
    <name type="common">Penicillium islandicum</name>
    <dbReference type="NCBI Taxonomy" id="28573"/>
    <lineage>
        <taxon>Eukaryota</taxon>
        <taxon>Fungi</taxon>
        <taxon>Dikarya</taxon>
        <taxon>Ascomycota</taxon>
        <taxon>Pezizomycotina</taxon>
        <taxon>Eurotiomycetes</taxon>
        <taxon>Eurotiomycetidae</taxon>
        <taxon>Eurotiales</taxon>
        <taxon>Trichocomaceae</taxon>
        <taxon>Talaromyces</taxon>
        <taxon>Talaromyces sect. Islandici</taxon>
    </lineage>
</organism>
<reference evidence="4 5" key="1">
    <citation type="submission" date="2015-04" db="EMBL/GenBank/DDBJ databases">
        <authorList>
            <person name="Syromyatnikov M.Y."/>
            <person name="Popov V.N."/>
        </authorList>
    </citation>
    <scope>NUCLEOTIDE SEQUENCE [LARGE SCALE GENOMIC DNA]</scope>
    <source>
        <strain evidence="4">WF-38-12</strain>
    </source>
</reference>
<dbReference type="Proteomes" id="UP000054383">
    <property type="component" value="Unassembled WGS sequence"/>
</dbReference>
<feature type="chain" id="PRO_5006711723" evidence="3">
    <location>
        <begin position="25"/>
        <end position="709"/>
    </location>
</feature>
<sequence length="709" mass="78375">MIGMPGSSPLRTVLFALFALSANADIDPFFQSSRFDSGRAGQWPHQKFESDSAVTAPILNFVQYGPQCQDGLYTFISPYGGSVPSPGPMILDQDGHLVWAKSWGRTYNMNMQTYKGEDFITFWVGNDGVVGHGEGTYYMLDSNYQTRYQLRGANGLHGDLHEFRITRDDTAAYTIYDKVPADLRAVGGPENGWVWDGTFQEVNVETGELLFQWRASEHYDFSEANRTREGHGDTVDDPWDFFHINSIDKDTKGNFLISSRYYNGLTYIDGRTGDIIWKLGGAANMFTDLSDGAATNISWQHHARWVDDGESITIFDNSGRGEGAPVHVSRGLWIDIDQEKMTAKVRHEYWNPSPISSQSQGSVQVLSDERVLVGYGYNAGWTEFTTDGEPVCEVRFGPQQGFGVGEVCSYRAFKHRWVGKPLTRPSWVIYGRGTNIGYASWNGATEVKTWLLEGSNSGEVPEDPISSEPLPDADVSTVMVVPKVGFETVIDIPPDCNFAHLRVAAIDESGNRIGSSYFVMAKEEAVPATNVVRPATEVLENVPEESKPEESNSEESNSEESKPEELEPEEDTKQGETAGMEETPDTSEENTELEQGKEEGSGTLPATGISAVSILLVVGSVICGLLLVIWGIRSLRRFRRRRGWFYRNSENLEEGKVSGSGRSSLSNDGELSGEDERLIRAHEFEIPFDTDAGAKASPSGHAQADSKPE</sequence>
<dbReference type="OMA" id="WIWDGTF"/>
<feature type="region of interest" description="Disordered" evidence="1">
    <location>
        <begin position="688"/>
        <end position="709"/>
    </location>
</feature>
<evidence type="ECO:0000256" key="2">
    <source>
        <dbReference type="SAM" id="Phobius"/>
    </source>
</evidence>
<protein>
    <submittedName>
        <fullName evidence="4">Uncharacterized protein</fullName>
    </submittedName>
</protein>
<dbReference type="PANTHER" id="PTHR35340:SF5">
    <property type="entry name" value="ASST-DOMAIN-CONTAINING PROTEIN"/>
    <property type="match status" value="1"/>
</dbReference>
<gene>
    <name evidence="4" type="ORF">PISL3812_09637</name>
</gene>
<feature type="region of interest" description="Disordered" evidence="1">
    <location>
        <begin position="531"/>
        <end position="605"/>
    </location>
</feature>
<dbReference type="OrthoDB" id="5427350at2759"/>
<keyword evidence="2" id="KW-0472">Membrane</keyword>
<keyword evidence="3" id="KW-0732">Signal</keyword>
<feature type="signal peptide" evidence="3">
    <location>
        <begin position="1"/>
        <end position="24"/>
    </location>
</feature>
<evidence type="ECO:0000256" key="3">
    <source>
        <dbReference type="SAM" id="SignalP"/>
    </source>
</evidence>
<dbReference type="InterPro" id="IPR053143">
    <property type="entry name" value="Arylsulfate_ST"/>
</dbReference>
<accession>A0A0U1MAK0</accession>
<keyword evidence="5" id="KW-1185">Reference proteome</keyword>
<dbReference type="STRING" id="28573.A0A0U1MAK0"/>
<feature type="transmembrane region" description="Helical" evidence="2">
    <location>
        <begin position="611"/>
        <end position="632"/>
    </location>
</feature>
<name>A0A0U1MAK0_TALIS</name>
<proteinExistence type="predicted"/>
<evidence type="ECO:0000313" key="4">
    <source>
        <dbReference type="EMBL" id="CRG92575.1"/>
    </source>
</evidence>
<evidence type="ECO:0000256" key="1">
    <source>
        <dbReference type="SAM" id="MobiDB-lite"/>
    </source>
</evidence>
<keyword evidence="2" id="KW-0812">Transmembrane</keyword>